<feature type="region of interest" description="Disordered" evidence="1">
    <location>
        <begin position="72"/>
        <end position="114"/>
    </location>
</feature>
<evidence type="ECO:0000313" key="2">
    <source>
        <dbReference type="EMBL" id="RAS25295.1"/>
    </source>
</evidence>
<feature type="compositionally biased region" description="Pro residues" evidence="1">
    <location>
        <begin position="79"/>
        <end position="102"/>
    </location>
</feature>
<dbReference type="STRING" id="1169143.GCA_000383275_05774"/>
<name>A0A329C2S0_9BURK</name>
<dbReference type="EMBL" id="QLTK01000016">
    <property type="protein sequence ID" value="RAS25295.1"/>
    <property type="molecule type" value="Genomic_DNA"/>
</dbReference>
<protein>
    <recommendedName>
        <fullName evidence="4">TraB family protein</fullName>
    </recommendedName>
</protein>
<feature type="region of interest" description="Disordered" evidence="1">
    <location>
        <begin position="1"/>
        <end position="21"/>
    </location>
</feature>
<dbReference type="PANTHER" id="PTHR40590">
    <property type="entry name" value="CYTOPLASMIC PROTEIN-RELATED"/>
    <property type="match status" value="1"/>
</dbReference>
<dbReference type="Proteomes" id="UP000248918">
    <property type="component" value="Unassembled WGS sequence"/>
</dbReference>
<comment type="caution">
    <text evidence="2">The sequence shown here is derived from an EMBL/GenBank/DDBJ whole genome shotgun (WGS) entry which is preliminary data.</text>
</comment>
<dbReference type="PANTHER" id="PTHR40590:SF1">
    <property type="entry name" value="CYTOPLASMIC PROTEIN"/>
    <property type="match status" value="1"/>
</dbReference>
<evidence type="ECO:0000256" key="1">
    <source>
        <dbReference type="SAM" id="MobiDB-lite"/>
    </source>
</evidence>
<dbReference type="AlphaFoldDB" id="A0A329C2S0"/>
<organism evidence="2 3">
    <name type="scientific">Paraburkholderia bryophila</name>
    <dbReference type="NCBI Taxonomy" id="420952"/>
    <lineage>
        <taxon>Bacteria</taxon>
        <taxon>Pseudomonadati</taxon>
        <taxon>Pseudomonadota</taxon>
        <taxon>Betaproteobacteria</taxon>
        <taxon>Burkholderiales</taxon>
        <taxon>Burkholderiaceae</taxon>
        <taxon>Paraburkholderia</taxon>
    </lineage>
</organism>
<proteinExistence type="predicted"/>
<evidence type="ECO:0000313" key="3">
    <source>
        <dbReference type="Proteomes" id="UP000248918"/>
    </source>
</evidence>
<dbReference type="RefSeq" id="WP_111933431.1">
    <property type="nucleotide sequence ID" value="NZ_CADFFP010000019.1"/>
</dbReference>
<dbReference type="CDD" id="cd14789">
    <property type="entry name" value="Tiki"/>
    <property type="match status" value="1"/>
</dbReference>
<evidence type="ECO:0008006" key="4">
    <source>
        <dbReference type="Google" id="ProtNLM"/>
    </source>
</evidence>
<reference evidence="2 3" key="1">
    <citation type="submission" date="2018-06" db="EMBL/GenBank/DDBJ databases">
        <title>Genomic Encyclopedia of Type Strains, Phase III (KMG-III): the genomes of soil and plant-associated and newly described type strains.</title>
        <authorList>
            <person name="Whitman W."/>
        </authorList>
    </citation>
    <scope>NUCLEOTIDE SEQUENCE [LARGE SCALE GENOMIC DNA]</scope>
    <source>
        <strain evidence="2 3">LMG 23644</strain>
    </source>
</reference>
<dbReference type="InterPro" id="IPR047111">
    <property type="entry name" value="YbaP-like"/>
</dbReference>
<dbReference type="OrthoDB" id="9025834at2"/>
<accession>A0A329C2S0</accession>
<dbReference type="Pfam" id="PF01963">
    <property type="entry name" value="TraB_PrgY_gumN"/>
    <property type="match status" value="1"/>
</dbReference>
<dbReference type="InterPro" id="IPR002816">
    <property type="entry name" value="TraB/PrgY/GumN_fam"/>
</dbReference>
<sequence length="391" mass="42302">MPDGVAARRFTRRSRDGGRRAAFARRWRRRALTGAVLACSVFGIGSVLPPGMTLHVLPIGLAQAAGAAANAPGQAGRAAPPPPSMPAPPRASVPGFNPPPASPGTTASGPVRQQPARMPFYVATRGTTTIYVLGTLHVGDPADYPAKQPFRAPILGALAASPTLALELSPDELLVSQDDVSKYGVCRRDCLPGLLPDPLWRKLAFRLRGNPAALDAIKKMRPWLASLVVETYDSLSAGLQTEYGTEAQLQNVYIRTRGKIVGLETLPQQMRAFTGLSLAQQREMLAQDLVQTPAENVEDVRTLHRLWRVGDADAIAAWQAAKSEKLARDQRVSDSIDNRIVYERNRRFVSRMLLIAAPNKPVFVAIGALHLGGRKGVLQLLRQHGFVVDAY</sequence>
<gene>
    <name evidence="2" type="ORF">BX591_11693</name>
</gene>